<name>A0ABQ3UZV0_9CHLR</name>
<evidence type="ECO:0000259" key="6">
    <source>
        <dbReference type="PROSITE" id="PS50011"/>
    </source>
</evidence>
<evidence type="ECO:0000256" key="5">
    <source>
        <dbReference type="SAM" id="Phobius"/>
    </source>
</evidence>
<dbReference type="PROSITE" id="PS00108">
    <property type="entry name" value="PROTEIN_KINASE_ST"/>
    <property type="match status" value="1"/>
</dbReference>
<gene>
    <name evidence="7" type="ORF">KSB_68960</name>
</gene>
<dbReference type="PANTHER" id="PTHR43289:SF34">
    <property type="entry name" value="SERINE_THREONINE-PROTEIN KINASE YBDM-RELATED"/>
    <property type="match status" value="1"/>
</dbReference>
<feature type="domain" description="Protein kinase" evidence="6">
    <location>
        <begin position="1"/>
        <end position="238"/>
    </location>
</feature>
<keyword evidence="3" id="KW-0418">Kinase</keyword>
<evidence type="ECO:0000256" key="4">
    <source>
        <dbReference type="ARBA" id="ARBA00022840"/>
    </source>
</evidence>
<dbReference type="Gene3D" id="1.10.510.10">
    <property type="entry name" value="Transferase(Phosphotransferase) domain 1"/>
    <property type="match status" value="1"/>
</dbReference>
<dbReference type="Pfam" id="PF00069">
    <property type="entry name" value="Pkinase"/>
    <property type="match status" value="1"/>
</dbReference>
<protein>
    <recommendedName>
        <fullName evidence="6">Protein kinase domain-containing protein</fullName>
    </recommendedName>
</protein>
<dbReference type="CDD" id="cd14014">
    <property type="entry name" value="STKc_PknB_like"/>
    <property type="match status" value="1"/>
</dbReference>
<keyword evidence="8" id="KW-1185">Reference proteome</keyword>
<dbReference type="InterPro" id="IPR000719">
    <property type="entry name" value="Prot_kinase_dom"/>
</dbReference>
<dbReference type="Proteomes" id="UP000654345">
    <property type="component" value="Unassembled WGS sequence"/>
</dbReference>
<keyword evidence="1" id="KW-0808">Transferase</keyword>
<sequence>MLVAIKLLHNRLDGEDKLESFRQEARLIAQLEHPHIVRVLDFGIVEQTPYLVMNYASGGTLRQRVPRGSRLPLPQVVEYVSQVADALQWAHRHHVVHRDVKPENILFGSHGQLLLSDFGIAIMVQDLSSEGHHVAGTAAYMAPEQVQRRTEPASDQYALAVMAYEWLCGERPFQGSSMQMMLQHLSAPPPSFPLSFAIPREVERVIHKALAKEPTERFASVVEFAQALRKASALHSAFVARPDQYQQDQQIAHLETTASDVNVAALTSALYLSPGEEKPERTTIFPLQREAFGSGGVLVTLVACVFPLLLLFPMLIGEGALYSYLNENELPSLCLLAWLLLIGPVLGSRRAPLVVALVYSLVLTPLLLQGRIPLFTALSTTLAQIVITAGAGAWQERKRAYQFLSSLLLTLVSMVASISLNSFIFQQPLYCPFISISISHPTSLTILPIVASLLAASLEWIVSICMPSSRRLSLPQVKAQQHRNDIHDQRTQ</sequence>
<dbReference type="PROSITE" id="PS50011">
    <property type="entry name" value="PROTEIN_KINASE_DOM"/>
    <property type="match status" value="1"/>
</dbReference>
<evidence type="ECO:0000313" key="7">
    <source>
        <dbReference type="EMBL" id="GHO58421.1"/>
    </source>
</evidence>
<comment type="caution">
    <text evidence="7">The sequence shown here is derived from an EMBL/GenBank/DDBJ whole genome shotgun (WGS) entry which is preliminary data.</text>
</comment>
<keyword evidence="5" id="KW-0472">Membrane</keyword>
<keyword evidence="5" id="KW-1133">Transmembrane helix</keyword>
<dbReference type="InterPro" id="IPR011009">
    <property type="entry name" value="Kinase-like_dom_sf"/>
</dbReference>
<keyword evidence="2" id="KW-0547">Nucleotide-binding</keyword>
<evidence type="ECO:0000256" key="2">
    <source>
        <dbReference type="ARBA" id="ARBA00022741"/>
    </source>
</evidence>
<keyword evidence="4" id="KW-0067">ATP-binding</keyword>
<accession>A0ABQ3UZV0</accession>
<evidence type="ECO:0000313" key="8">
    <source>
        <dbReference type="Proteomes" id="UP000654345"/>
    </source>
</evidence>
<feature type="transmembrane region" description="Helical" evidence="5">
    <location>
        <begin position="406"/>
        <end position="425"/>
    </location>
</feature>
<dbReference type="InterPro" id="IPR008271">
    <property type="entry name" value="Ser/Thr_kinase_AS"/>
</dbReference>
<keyword evidence="5" id="KW-0812">Transmembrane</keyword>
<feature type="transmembrane region" description="Helical" evidence="5">
    <location>
        <begin position="291"/>
        <end position="310"/>
    </location>
</feature>
<feature type="transmembrane region" description="Helical" evidence="5">
    <location>
        <begin position="374"/>
        <end position="394"/>
    </location>
</feature>
<dbReference type="SMART" id="SM00220">
    <property type="entry name" value="S_TKc"/>
    <property type="match status" value="1"/>
</dbReference>
<dbReference type="SUPFAM" id="SSF56112">
    <property type="entry name" value="Protein kinase-like (PK-like)"/>
    <property type="match status" value="1"/>
</dbReference>
<evidence type="ECO:0000256" key="1">
    <source>
        <dbReference type="ARBA" id="ARBA00022679"/>
    </source>
</evidence>
<dbReference type="EMBL" id="BNJG01000003">
    <property type="protein sequence ID" value="GHO58421.1"/>
    <property type="molecule type" value="Genomic_DNA"/>
</dbReference>
<reference evidence="7 8" key="1">
    <citation type="journal article" date="2021" name="Int. J. Syst. Evol. Microbiol.">
        <title>Reticulibacter mediterranei gen. nov., sp. nov., within the new family Reticulibacteraceae fam. nov., and Ktedonospora formicarum gen. nov., sp. nov., Ktedonobacter robiniae sp. nov., Dictyobacter formicarum sp. nov. and Dictyobacter arantiisoli sp. nov., belonging to the class Ktedonobacteria.</title>
        <authorList>
            <person name="Yabe S."/>
            <person name="Zheng Y."/>
            <person name="Wang C.M."/>
            <person name="Sakai Y."/>
            <person name="Abe K."/>
            <person name="Yokota A."/>
            <person name="Donadio S."/>
            <person name="Cavaletti L."/>
            <person name="Monciardini P."/>
        </authorList>
    </citation>
    <scope>NUCLEOTIDE SEQUENCE [LARGE SCALE GENOMIC DNA]</scope>
    <source>
        <strain evidence="7 8">SOSP1-30</strain>
    </source>
</reference>
<feature type="transmembrane region" description="Helical" evidence="5">
    <location>
        <begin position="330"/>
        <end position="346"/>
    </location>
</feature>
<proteinExistence type="predicted"/>
<dbReference type="PANTHER" id="PTHR43289">
    <property type="entry name" value="MITOGEN-ACTIVATED PROTEIN KINASE KINASE KINASE 20-RELATED"/>
    <property type="match status" value="1"/>
</dbReference>
<feature type="transmembrane region" description="Helical" evidence="5">
    <location>
        <begin position="445"/>
        <end position="466"/>
    </location>
</feature>
<evidence type="ECO:0000256" key="3">
    <source>
        <dbReference type="ARBA" id="ARBA00022777"/>
    </source>
</evidence>
<organism evidence="7 8">
    <name type="scientific">Ktedonobacter robiniae</name>
    <dbReference type="NCBI Taxonomy" id="2778365"/>
    <lineage>
        <taxon>Bacteria</taxon>
        <taxon>Bacillati</taxon>
        <taxon>Chloroflexota</taxon>
        <taxon>Ktedonobacteria</taxon>
        <taxon>Ktedonobacterales</taxon>
        <taxon>Ktedonobacteraceae</taxon>
        <taxon>Ktedonobacter</taxon>
    </lineage>
</organism>